<dbReference type="GO" id="GO:0004860">
    <property type="term" value="F:protein kinase inhibitor activity"/>
    <property type="evidence" value="ECO:0007669"/>
    <property type="project" value="UniProtKB-KW"/>
</dbReference>
<reference evidence="1 2" key="1">
    <citation type="submission" date="2024-09" db="EMBL/GenBank/DDBJ databases">
        <authorList>
            <person name="Sun Q."/>
            <person name="Mori K."/>
        </authorList>
    </citation>
    <scope>NUCLEOTIDE SEQUENCE [LARGE SCALE GENOMIC DNA]</scope>
    <source>
        <strain evidence="1 2">NCAIM B.02610</strain>
    </source>
</reference>
<gene>
    <name evidence="1" type="primary">sda</name>
    <name evidence="1" type="ORF">ACFFHM_09015</name>
</gene>
<keyword evidence="1" id="KW-0649">Protein kinase inhibitor</keyword>
<sequence length="45" mass="5340">MQIMTHDLLEVYEKAIEMNLERDFIEIVESELVKRGAYQNEKAVI</sequence>
<comment type="caution">
    <text evidence="1">The sequence shown here is derived from an EMBL/GenBank/DDBJ whole genome shotgun (WGS) entry which is preliminary data.</text>
</comment>
<dbReference type="InterPro" id="IPR015064">
    <property type="entry name" value="Sda"/>
</dbReference>
<evidence type="ECO:0000313" key="2">
    <source>
        <dbReference type="Proteomes" id="UP001589838"/>
    </source>
</evidence>
<dbReference type="Pfam" id="PF08970">
    <property type="entry name" value="Sda"/>
    <property type="match status" value="1"/>
</dbReference>
<organism evidence="1 2">
    <name type="scientific">Halalkalibacter kiskunsagensis</name>
    <dbReference type="NCBI Taxonomy" id="1548599"/>
    <lineage>
        <taxon>Bacteria</taxon>
        <taxon>Bacillati</taxon>
        <taxon>Bacillota</taxon>
        <taxon>Bacilli</taxon>
        <taxon>Bacillales</taxon>
        <taxon>Bacillaceae</taxon>
        <taxon>Halalkalibacter</taxon>
    </lineage>
</organism>
<protein>
    <submittedName>
        <fullName evidence="1">Sporulation histidine kinase inhibitor Sda</fullName>
    </submittedName>
</protein>
<dbReference type="Proteomes" id="UP001589838">
    <property type="component" value="Unassembled WGS sequence"/>
</dbReference>
<accession>A0ABV6KBE6</accession>
<dbReference type="InterPro" id="IPR036916">
    <property type="entry name" value="Sda_sf"/>
</dbReference>
<dbReference type="RefSeq" id="WP_335959156.1">
    <property type="nucleotide sequence ID" value="NZ_JAXBLX010000004.1"/>
</dbReference>
<keyword evidence="2" id="KW-1185">Reference proteome</keyword>
<name>A0ABV6KBE6_9BACI</name>
<dbReference type="EMBL" id="JBHLUX010000024">
    <property type="protein sequence ID" value="MFC0470632.1"/>
    <property type="molecule type" value="Genomic_DNA"/>
</dbReference>
<dbReference type="SUPFAM" id="SSF100985">
    <property type="entry name" value="Sporulation inhibitor Sda"/>
    <property type="match status" value="1"/>
</dbReference>
<dbReference type="Gene3D" id="1.10.287.1100">
    <property type="entry name" value="Sporulation inhibitor A"/>
    <property type="match status" value="1"/>
</dbReference>
<proteinExistence type="predicted"/>
<evidence type="ECO:0000313" key="1">
    <source>
        <dbReference type="EMBL" id="MFC0470632.1"/>
    </source>
</evidence>